<gene>
    <name evidence="1" type="ORF">PCASD_21475</name>
</gene>
<proteinExistence type="predicted"/>
<dbReference type="AlphaFoldDB" id="A0A2N5S9K0"/>
<comment type="caution">
    <text evidence="1">The sequence shown here is derived from an EMBL/GenBank/DDBJ whole genome shotgun (WGS) entry which is preliminary data.</text>
</comment>
<organism evidence="1 2">
    <name type="scientific">Puccinia coronata f. sp. avenae</name>
    <dbReference type="NCBI Taxonomy" id="200324"/>
    <lineage>
        <taxon>Eukaryota</taxon>
        <taxon>Fungi</taxon>
        <taxon>Dikarya</taxon>
        <taxon>Basidiomycota</taxon>
        <taxon>Pucciniomycotina</taxon>
        <taxon>Pucciniomycetes</taxon>
        <taxon>Pucciniales</taxon>
        <taxon>Pucciniaceae</taxon>
        <taxon>Puccinia</taxon>
    </lineage>
</organism>
<reference evidence="1 2" key="1">
    <citation type="submission" date="2017-11" db="EMBL/GenBank/DDBJ databases">
        <title>De novo assembly and phasing of dikaryotic genomes from two isolates of Puccinia coronata f. sp. avenae, the causal agent of oat crown rust.</title>
        <authorList>
            <person name="Miller M.E."/>
            <person name="Zhang Y."/>
            <person name="Omidvar V."/>
            <person name="Sperschneider J."/>
            <person name="Schwessinger B."/>
            <person name="Raley C."/>
            <person name="Palmer J.M."/>
            <person name="Garnica D."/>
            <person name="Upadhyaya N."/>
            <person name="Rathjen J."/>
            <person name="Taylor J.M."/>
            <person name="Park R.F."/>
            <person name="Dodds P.N."/>
            <person name="Hirsch C.D."/>
            <person name="Kianian S.F."/>
            <person name="Figueroa M."/>
        </authorList>
    </citation>
    <scope>NUCLEOTIDE SEQUENCE [LARGE SCALE GENOMIC DNA]</scope>
    <source>
        <strain evidence="1">12SD80</strain>
    </source>
</reference>
<dbReference type="EMBL" id="PGCI01000986">
    <property type="protein sequence ID" value="PLW09918.1"/>
    <property type="molecule type" value="Genomic_DNA"/>
</dbReference>
<evidence type="ECO:0000313" key="1">
    <source>
        <dbReference type="EMBL" id="PLW09918.1"/>
    </source>
</evidence>
<sequence>MVTCRTSWFVYMPSQQVNLPAKQVHIPAPLARVYSPAEQVCVPASPAGWPPGRAGKCANLLAEQVNLPAEQVQKVGLLAKQTRSFYTFLRGFPPAPIHAASGTPSFIPASHFVTNSIMPHRPCSAFLIRKLPPFEPLTLITNTLLSHSTRANTISSCDLIWNSHRHAIVYLQRQPPPSLHSYSGGTHPLPHSVLSPNLHLSYHILYYDFTSP</sequence>
<protein>
    <submittedName>
        <fullName evidence="1">Uncharacterized protein</fullName>
    </submittedName>
</protein>
<accession>A0A2N5S9K0</accession>
<evidence type="ECO:0000313" key="2">
    <source>
        <dbReference type="Proteomes" id="UP000235392"/>
    </source>
</evidence>
<name>A0A2N5S9K0_9BASI</name>
<dbReference type="Proteomes" id="UP000235392">
    <property type="component" value="Unassembled WGS sequence"/>
</dbReference>